<keyword evidence="1 5" id="KW-0378">Hydrolase</keyword>
<feature type="binding site" evidence="3">
    <location>
        <position position="56"/>
    </location>
    <ligand>
        <name>Mg(2+)</name>
        <dbReference type="ChEBI" id="CHEBI:18420"/>
    </ligand>
</feature>
<sequence length="147" mass="17048">MAYKRPESVLVVVYSDQHQVLLLQRKDDPEFWQSVTGTLEDGETPAMTAFREVKEELGIDLSDDPMAIIDCHTVNQFAIRPRWRYRYPPNTYSNTEYVFCTQISQSATIILTEHLALEWLSKQQAIERAWSPSNRRAIEAFVPEPKS</sequence>
<dbReference type="PANTHER" id="PTHR21340:SF0">
    <property type="entry name" value="BIS(5'-NUCLEOSYL)-TETRAPHOSPHATASE [ASYMMETRICAL]"/>
    <property type="match status" value="1"/>
</dbReference>
<comment type="caution">
    <text evidence="5">The sequence shown here is derived from an EMBL/GenBank/DDBJ whole genome shotgun (WGS) entry which is preliminary data.</text>
</comment>
<dbReference type="GO" id="GO:0019177">
    <property type="term" value="F:dihydroneopterin triphosphate pyrophosphohydrolase activity"/>
    <property type="evidence" value="ECO:0007669"/>
    <property type="project" value="UniProtKB-EC"/>
</dbReference>
<evidence type="ECO:0000256" key="3">
    <source>
        <dbReference type="PIRSR" id="PIRSR603564-2"/>
    </source>
</evidence>
<evidence type="ECO:0000256" key="1">
    <source>
        <dbReference type="ARBA" id="ARBA00022801"/>
    </source>
</evidence>
<accession>A0A3N5Y4N5</accession>
<feature type="binding site" evidence="2">
    <location>
        <position position="36"/>
    </location>
    <ligand>
        <name>substrate</name>
    </ligand>
</feature>
<evidence type="ECO:0000259" key="4">
    <source>
        <dbReference type="PROSITE" id="PS51462"/>
    </source>
</evidence>
<dbReference type="PRINTS" id="PR01404">
    <property type="entry name" value="NPPPHYDRLASE"/>
</dbReference>
<keyword evidence="6" id="KW-1185">Reference proteome</keyword>
<dbReference type="OrthoDB" id="7066556at2"/>
<feature type="binding site" evidence="2">
    <location>
        <position position="131"/>
    </location>
    <ligand>
        <name>substrate</name>
    </ligand>
</feature>
<reference evidence="5 6" key="1">
    <citation type="submission" date="2018-11" db="EMBL/GenBank/DDBJ databases">
        <authorList>
            <person name="Ye M.-Q."/>
            <person name="Du Z.-J."/>
        </authorList>
    </citation>
    <scope>NUCLEOTIDE SEQUENCE [LARGE SCALE GENOMIC DNA]</scope>
    <source>
        <strain evidence="5 6">U0105</strain>
    </source>
</reference>
<dbReference type="NCBIfam" id="NF006961">
    <property type="entry name" value="PRK09438.1"/>
    <property type="match status" value="1"/>
</dbReference>
<dbReference type="EMBL" id="RPOK01000001">
    <property type="protein sequence ID" value="RPJ68550.1"/>
    <property type="molecule type" value="Genomic_DNA"/>
</dbReference>
<feature type="binding site" evidence="3">
    <location>
        <position position="52"/>
    </location>
    <ligand>
        <name>Mg(2+)</name>
        <dbReference type="ChEBI" id="CHEBI:18420"/>
    </ligand>
</feature>
<dbReference type="InterPro" id="IPR020084">
    <property type="entry name" value="NUDIX_hydrolase_CS"/>
</dbReference>
<dbReference type="GO" id="GO:0008828">
    <property type="term" value="F:dATP diphosphatase activity"/>
    <property type="evidence" value="ECO:0007669"/>
    <property type="project" value="InterPro"/>
</dbReference>
<dbReference type="Proteomes" id="UP000275281">
    <property type="component" value="Unassembled WGS sequence"/>
</dbReference>
<dbReference type="GO" id="GO:0046872">
    <property type="term" value="F:metal ion binding"/>
    <property type="evidence" value="ECO:0007669"/>
    <property type="project" value="UniProtKB-KW"/>
</dbReference>
<keyword evidence="3" id="KW-0460">Magnesium</keyword>
<dbReference type="AlphaFoldDB" id="A0A3N5Y4N5"/>
<dbReference type="PROSITE" id="PS00893">
    <property type="entry name" value="NUDIX_BOX"/>
    <property type="match status" value="1"/>
</dbReference>
<evidence type="ECO:0000313" key="6">
    <source>
        <dbReference type="Proteomes" id="UP000275281"/>
    </source>
</evidence>
<feature type="binding site" evidence="2">
    <location>
        <position position="25"/>
    </location>
    <ligand>
        <name>substrate</name>
    </ligand>
</feature>
<dbReference type="GO" id="GO:0004081">
    <property type="term" value="F:bis(5'-nucleosyl)-tetraphosphatase (asymmetrical) activity"/>
    <property type="evidence" value="ECO:0007669"/>
    <property type="project" value="TreeGrafter"/>
</dbReference>
<feature type="domain" description="Nudix hydrolase" evidence="4">
    <location>
        <begin position="2"/>
        <end position="142"/>
    </location>
</feature>
<name>A0A3N5Y4N5_9ALTE</name>
<dbReference type="EC" id="3.6.1.67" evidence="5"/>
<dbReference type="Pfam" id="PF00293">
    <property type="entry name" value="NUDIX"/>
    <property type="match status" value="1"/>
</dbReference>
<evidence type="ECO:0000256" key="2">
    <source>
        <dbReference type="PIRSR" id="PIRSR603564-1"/>
    </source>
</evidence>
<keyword evidence="3" id="KW-0479">Metal-binding</keyword>
<dbReference type="PANTHER" id="PTHR21340">
    <property type="entry name" value="DIADENOSINE 5,5-P1,P4-TETRAPHOSPHATE PYROPHOSPHOHYDROLASE MUTT"/>
    <property type="match status" value="1"/>
</dbReference>
<dbReference type="GO" id="GO:0046656">
    <property type="term" value="P:folic acid biosynthetic process"/>
    <property type="evidence" value="ECO:0007669"/>
    <property type="project" value="InterPro"/>
</dbReference>
<dbReference type="InterPro" id="IPR000086">
    <property type="entry name" value="NUDIX_hydrolase_dom"/>
</dbReference>
<proteinExistence type="predicted"/>
<organism evidence="5 6">
    <name type="scientific">Alteromonas sediminis</name>
    <dbReference type="NCBI Taxonomy" id="2259342"/>
    <lineage>
        <taxon>Bacteria</taxon>
        <taxon>Pseudomonadati</taxon>
        <taxon>Pseudomonadota</taxon>
        <taxon>Gammaproteobacteria</taxon>
        <taxon>Alteromonadales</taxon>
        <taxon>Alteromonadaceae</taxon>
        <taxon>Alteromonas/Salinimonas group</taxon>
        <taxon>Alteromonas</taxon>
    </lineage>
</organism>
<evidence type="ECO:0000313" key="5">
    <source>
        <dbReference type="EMBL" id="RPJ68550.1"/>
    </source>
</evidence>
<comment type="cofactor">
    <cofactor evidence="3">
        <name>Mg(2+)</name>
        <dbReference type="ChEBI" id="CHEBI:18420"/>
    </cofactor>
    <text evidence="3">Binds 1 Mg(2+) ion per subunit.</text>
</comment>
<dbReference type="GO" id="GO:0006754">
    <property type="term" value="P:ATP biosynthetic process"/>
    <property type="evidence" value="ECO:0007669"/>
    <property type="project" value="TreeGrafter"/>
</dbReference>
<dbReference type="PROSITE" id="PS51462">
    <property type="entry name" value="NUDIX"/>
    <property type="match status" value="1"/>
</dbReference>
<dbReference type="SUPFAM" id="SSF55811">
    <property type="entry name" value="Nudix"/>
    <property type="match status" value="1"/>
</dbReference>
<dbReference type="RefSeq" id="WP_124026551.1">
    <property type="nucleotide sequence ID" value="NZ_JBHRSN010000005.1"/>
</dbReference>
<protein>
    <submittedName>
        <fullName evidence="5">Dihydroneopterin triphosphate diphosphatase</fullName>
        <ecNumber evidence="5">3.6.1.67</ecNumber>
    </submittedName>
</protein>
<feature type="binding site" evidence="3">
    <location>
        <position position="113"/>
    </location>
    <ligand>
        <name>Mg(2+)</name>
        <dbReference type="ChEBI" id="CHEBI:18420"/>
    </ligand>
</feature>
<dbReference type="CDD" id="cd04664">
    <property type="entry name" value="NUDIX_DHNTPase_like"/>
    <property type="match status" value="1"/>
</dbReference>
<feature type="binding site" evidence="2">
    <location>
        <position position="4"/>
    </location>
    <ligand>
        <name>substrate</name>
    </ligand>
</feature>
<dbReference type="GO" id="GO:0006167">
    <property type="term" value="P:AMP biosynthetic process"/>
    <property type="evidence" value="ECO:0007669"/>
    <property type="project" value="TreeGrafter"/>
</dbReference>
<dbReference type="InterPro" id="IPR015797">
    <property type="entry name" value="NUDIX_hydrolase-like_dom_sf"/>
</dbReference>
<dbReference type="InterPro" id="IPR003564">
    <property type="entry name" value="DHNTPase"/>
</dbReference>
<dbReference type="Gene3D" id="3.90.79.10">
    <property type="entry name" value="Nucleoside Triphosphate Pyrophosphohydrolase"/>
    <property type="match status" value="1"/>
</dbReference>
<dbReference type="InterPro" id="IPR051325">
    <property type="entry name" value="Nudix_hydrolase_domain"/>
</dbReference>
<gene>
    <name evidence="5" type="ORF">DRW07_03855</name>
</gene>